<name>A0A8S3Q5P4_MYTED</name>
<evidence type="ECO:0000313" key="2">
    <source>
        <dbReference type="Proteomes" id="UP000683360"/>
    </source>
</evidence>
<accession>A0A8S3Q5P4</accession>
<reference evidence="1" key="1">
    <citation type="submission" date="2021-03" db="EMBL/GenBank/DDBJ databases">
        <authorList>
            <person name="Bekaert M."/>
        </authorList>
    </citation>
    <scope>NUCLEOTIDE SEQUENCE</scope>
</reference>
<dbReference type="OrthoDB" id="6123510at2759"/>
<protein>
    <submittedName>
        <fullName evidence="1">Uncharacterized protein</fullName>
    </submittedName>
</protein>
<keyword evidence="2" id="KW-1185">Reference proteome</keyword>
<evidence type="ECO:0000313" key="1">
    <source>
        <dbReference type="EMBL" id="CAG2189550.1"/>
    </source>
</evidence>
<sequence>MAFSQGFDVDDFIDNVVYYDRKKAQEVELGQQNPIKVQRLIQSLDYGTPKWVNGTRRGIIIECNDSFQFKSILASQRLGDWQVKCTVPKSQESSIGCIYNTPIDLTEEEVLGVLKDYKVTKSECPQPPWHLLKPNVSTQLHNIITKKDLPHLIKSEVLVGPRTTNNLKGWHSKVKQIVQTPHPDIYKLIELLQRQEADSRCPMLQYAAGGKRINRKRKYREIETRLGNLK</sequence>
<organism evidence="1 2">
    <name type="scientific">Mytilus edulis</name>
    <name type="common">Blue mussel</name>
    <dbReference type="NCBI Taxonomy" id="6550"/>
    <lineage>
        <taxon>Eukaryota</taxon>
        <taxon>Metazoa</taxon>
        <taxon>Spiralia</taxon>
        <taxon>Lophotrochozoa</taxon>
        <taxon>Mollusca</taxon>
        <taxon>Bivalvia</taxon>
        <taxon>Autobranchia</taxon>
        <taxon>Pteriomorphia</taxon>
        <taxon>Mytilida</taxon>
        <taxon>Mytiloidea</taxon>
        <taxon>Mytilidae</taxon>
        <taxon>Mytilinae</taxon>
        <taxon>Mytilus</taxon>
    </lineage>
</organism>
<dbReference type="AlphaFoldDB" id="A0A8S3Q5P4"/>
<dbReference type="EMBL" id="CAJPWZ010000295">
    <property type="protein sequence ID" value="CAG2189550.1"/>
    <property type="molecule type" value="Genomic_DNA"/>
</dbReference>
<comment type="caution">
    <text evidence="1">The sequence shown here is derived from an EMBL/GenBank/DDBJ whole genome shotgun (WGS) entry which is preliminary data.</text>
</comment>
<proteinExistence type="predicted"/>
<dbReference type="Proteomes" id="UP000683360">
    <property type="component" value="Unassembled WGS sequence"/>
</dbReference>
<gene>
    <name evidence="1" type="ORF">MEDL_4892</name>
</gene>